<dbReference type="InterPro" id="IPR037353">
    <property type="entry name" value="ASH2"/>
</dbReference>
<proteinExistence type="inferred from homology"/>
<feature type="region of interest" description="Disordered" evidence="4">
    <location>
        <begin position="1"/>
        <end position="30"/>
    </location>
</feature>
<feature type="compositionally biased region" description="Low complexity" evidence="4">
    <location>
        <begin position="428"/>
        <end position="469"/>
    </location>
</feature>
<dbReference type="Gene3D" id="2.60.120.920">
    <property type="match status" value="1"/>
</dbReference>
<dbReference type="EMBL" id="LSSK01001823">
    <property type="protein sequence ID" value="OMH78736.1"/>
    <property type="molecule type" value="Genomic_DNA"/>
</dbReference>
<evidence type="ECO:0000313" key="7">
    <source>
        <dbReference type="Proteomes" id="UP000188320"/>
    </source>
</evidence>
<feature type="compositionally biased region" description="Polar residues" evidence="4">
    <location>
        <begin position="793"/>
        <end position="803"/>
    </location>
</feature>
<dbReference type="Gene3D" id="3.90.980.20">
    <property type="match status" value="1"/>
</dbReference>
<dbReference type="InterPro" id="IPR043136">
    <property type="entry name" value="B30.2/SPRY_sf"/>
</dbReference>
<reference evidence="7" key="1">
    <citation type="submission" date="2017-01" db="EMBL/GenBank/DDBJ databases">
        <authorList>
            <person name="Wang Y."/>
            <person name="White M."/>
            <person name="Kvist S."/>
            <person name="Moncalvo J.-M."/>
        </authorList>
    </citation>
    <scope>NUCLEOTIDE SEQUENCE [LARGE SCALE GENOMIC DNA]</scope>
    <source>
        <strain evidence="7">COL-18-3</strain>
    </source>
</reference>
<dbReference type="PANTHER" id="PTHR10598:SF0">
    <property type="entry name" value="SET1_ASH2 HISTONE METHYLTRANSFERASE COMPLEX SUBUNIT ASH2"/>
    <property type="match status" value="1"/>
</dbReference>
<gene>
    <name evidence="6" type="ORF">AX774_g7867</name>
</gene>
<dbReference type="InterPro" id="IPR013320">
    <property type="entry name" value="ConA-like_dom_sf"/>
</dbReference>
<accession>A0A1R1PCN4</accession>
<dbReference type="AlphaFoldDB" id="A0A1R1PCN4"/>
<feature type="compositionally biased region" description="Low complexity" evidence="4">
    <location>
        <begin position="280"/>
        <end position="301"/>
    </location>
</feature>
<evidence type="ECO:0000256" key="2">
    <source>
        <dbReference type="ARBA" id="ARBA00023242"/>
    </source>
</evidence>
<dbReference type="SUPFAM" id="SSF49899">
    <property type="entry name" value="Concanavalin A-like lectins/glucanases"/>
    <property type="match status" value="1"/>
</dbReference>
<keyword evidence="2" id="KW-0539">Nucleus</keyword>
<dbReference type="PANTHER" id="PTHR10598">
    <property type="entry name" value="SET1/ASH2 HISTONE METHYLTRANSFERASE COMPLEX SUBUNIT ASH2"/>
    <property type="match status" value="1"/>
</dbReference>
<feature type="compositionally biased region" description="Low complexity" evidence="4">
    <location>
        <begin position="714"/>
        <end position="738"/>
    </location>
</feature>
<evidence type="ECO:0000256" key="3">
    <source>
        <dbReference type="ARBA" id="ARBA00038149"/>
    </source>
</evidence>
<dbReference type="InterPro" id="IPR003877">
    <property type="entry name" value="SPRY_dom"/>
</dbReference>
<evidence type="ECO:0000256" key="1">
    <source>
        <dbReference type="ARBA" id="ARBA00004123"/>
    </source>
</evidence>
<comment type="caution">
    <text evidence="6">The sequence shown here is derived from an EMBL/GenBank/DDBJ whole genome shotgun (WGS) entry which is preliminary data.</text>
</comment>
<name>A0A1R1PCN4_ZANCU</name>
<protein>
    <submittedName>
        <fullName evidence="6">Protein TRAUCO</fullName>
    </submittedName>
</protein>
<evidence type="ECO:0000313" key="6">
    <source>
        <dbReference type="EMBL" id="OMH78736.1"/>
    </source>
</evidence>
<feature type="compositionally biased region" description="Basic and acidic residues" evidence="4">
    <location>
        <begin position="755"/>
        <end position="764"/>
    </location>
</feature>
<evidence type="ECO:0000256" key="4">
    <source>
        <dbReference type="SAM" id="MobiDB-lite"/>
    </source>
</evidence>
<dbReference type="OrthoDB" id="21243at2759"/>
<dbReference type="Proteomes" id="UP000188320">
    <property type="component" value="Unassembled WGS sequence"/>
</dbReference>
<evidence type="ECO:0000259" key="5">
    <source>
        <dbReference type="SMART" id="SM00449"/>
    </source>
</evidence>
<dbReference type="CDD" id="cd12872">
    <property type="entry name" value="SPRY_Ash2"/>
    <property type="match status" value="1"/>
</dbReference>
<organism evidence="6 7">
    <name type="scientific">Zancudomyces culisetae</name>
    <name type="common">Gut fungus</name>
    <name type="synonym">Smittium culisetae</name>
    <dbReference type="NCBI Taxonomy" id="1213189"/>
    <lineage>
        <taxon>Eukaryota</taxon>
        <taxon>Fungi</taxon>
        <taxon>Fungi incertae sedis</taxon>
        <taxon>Zoopagomycota</taxon>
        <taxon>Kickxellomycotina</taxon>
        <taxon>Harpellomycetes</taxon>
        <taxon>Harpellales</taxon>
        <taxon>Legeriomycetaceae</taxon>
        <taxon>Zancudomyces</taxon>
    </lineage>
</organism>
<feature type="region of interest" description="Disordered" evidence="4">
    <location>
        <begin position="261"/>
        <end position="302"/>
    </location>
</feature>
<sequence>MSKKSKKEIEVNGESGGILATTPIDATMESEASEGEEFLKERPIIKVKQNNKCSYCEKSSADCTKGKERFKRYHLSWVDVVHIALFNLTHENSGVGGQQEESGKASGCERGPQTYEDGRVYFHYKADVAKYIDNNWSYFWNKARGETWINSASSALSTNSTENVSEDGRFESGKAKYNKNGMWALADDARFPSSYDVAQQQRTRSVVYDISQDGLLIPLIESRNNSNSFSGSGITATNEMDGSESGVSTSISGYDFAAQFDGSNSNAPSRKRKKSENLHTNSNLNGNNNNSTTTSSFTSSYRSKKYKQRQATLYSAVPIKIDTNIADIDTSQQKTSSRSEQQPEFNKEQGHCYVFNNEWRVKMWPDLPNPSDSDVCISKEPTHSAPQIKHAASSIWNEKGYRMAKSSHGTSTGSYYFEVLINPDDSKSLSLSNPNPNPNPNSTSATVSTPTPTPTHTSNSTPNPTPVLSASKKKNWNLRIGISTISGDLQAPCGYDCYSYSMRLNPPTKFHKAIGEIYGDSLTSGDVLGVLLHLPAELSENESRDLEARLWQPTTPYKPFFYSQPFVPADTSLSTIPPIPIVDGSELVFFKNGVCLGVAYSGLHLGKYYAAISSYNGGRAVANFGKPVNLNDSTKLDLDLDLDSDLDLDLGFKYPPPKSWKNSKVLPFCMLSTNGHVSNFPVPVSNNISPTPVNLDNQNFVKNNDIFQNENNVSSPLNEQQNQSQLSSDPKSPSLNSSENVNINNHPTPQPNNTDIEHTTKTQGHEIVTNSDTNHVDNDVNAPFPVNGEPTIRNASDNNSSIGGNEETDENLTLELEKEIEEALGNTNSEISATPSIDVNEIAQSKDEKIQTENKSSEIEINENTNIDNSTIISNTNSDTNSGEDEVTGVVSTVDKTDVGVDSHGMP</sequence>
<dbReference type="GO" id="GO:0000976">
    <property type="term" value="F:transcription cis-regulatory region binding"/>
    <property type="evidence" value="ECO:0007669"/>
    <property type="project" value="TreeGrafter"/>
</dbReference>
<dbReference type="GO" id="GO:0048188">
    <property type="term" value="C:Set1C/COMPASS complex"/>
    <property type="evidence" value="ECO:0007669"/>
    <property type="project" value="InterPro"/>
</dbReference>
<dbReference type="SMART" id="SM00449">
    <property type="entry name" value="SPRY"/>
    <property type="match status" value="1"/>
</dbReference>
<feature type="domain" description="SPRY" evidence="5">
    <location>
        <begin position="412"/>
        <end position="628"/>
    </location>
</feature>
<keyword evidence="7" id="KW-1185">Reference proteome</keyword>
<comment type="similarity">
    <text evidence="3">Belongs to the cclA family.</text>
</comment>
<feature type="region of interest" description="Disordered" evidence="4">
    <location>
        <begin position="709"/>
        <end position="808"/>
    </location>
</feature>
<feature type="region of interest" description="Disordered" evidence="4">
    <location>
        <begin position="427"/>
        <end position="470"/>
    </location>
</feature>
<comment type="subcellular location">
    <subcellularLocation>
        <location evidence="1">Nucleus</location>
    </subcellularLocation>
</comment>
<feature type="compositionally biased region" description="Polar residues" evidence="4">
    <location>
        <begin position="739"/>
        <end position="754"/>
    </location>
</feature>